<proteinExistence type="predicted"/>
<gene>
    <name evidence="2" type="ORF">KI387_002243</name>
</gene>
<feature type="non-terminal residue" evidence="2">
    <location>
        <position position="168"/>
    </location>
</feature>
<protein>
    <submittedName>
        <fullName evidence="2">Uncharacterized protein</fullName>
    </submittedName>
</protein>
<feature type="region of interest" description="Disordered" evidence="1">
    <location>
        <begin position="43"/>
        <end position="64"/>
    </location>
</feature>
<reference evidence="2 3" key="1">
    <citation type="journal article" date="2021" name="Nat. Plants">
        <title>The Taxus genome provides insights into paclitaxel biosynthesis.</title>
        <authorList>
            <person name="Xiong X."/>
            <person name="Gou J."/>
            <person name="Liao Q."/>
            <person name="Li Y."/>
            <person name="Zhou Q."/>
            <person name="Bi G."/>
            <person name="Li C."/>
            <person name="Du R."/>
            <person name="Wang X."/>
            <person name="Sun T."/>
            <person name="Guo L."/>
            <person name="Liang H."/>
            <person name="Lu P."/>
            <person name="Wu Y."/>
            <person name="Zhang Z."/>
            <person name="Ro D.K."/>
            <person name="Shang Y."/>
            <person name="Huang S."/>
            <person name="Yan J."/>
        </authorList>
    </citation>
    <scope>NUCLEOTIDE SEQUENCE [LARGE SCALE GENOMIC DNA]</scope>
    <source>
        <strain evidence="2">Ta-2019</strain>
    </source>
</reference>
<evidence type="ECO:0000256" key="1">
    <source>
        <dbReference type="SAM" id="MobiDB-lite"/>
    </source>
</evidence>
<dbReference type="EMBL" id="JAHRHJ020000001">
    <property type="protein sequence ID" value="KAH9330135.1"/>
    <property type="molecule type" value="Genomic_DNA"/>
</dbReference>
<organism evidence="2 3">
    <name type="scientific">Taxus chinensis</name>
    <name type="common">Chinese yew</name>
    <name type="synonym">Taxus wallichiana var. chinensis</name>
    <dbReference type="NCBI Taxonomy" id="29808"/>
    <lineage>
        <taxon>Eukaryota</taxon>
        <taxon>Viridiplantae</taxon>
        <taxon>Streptophyta</taxon>
        <taxon>Embryophyta</taxon>
        <taxon>Tracheophyta</taxon>
        <taxon>Spermatophyta</taxon>
        <taxon>Pinopsida</taxon>
        <taxon>Pinidae</taxon>
        <taxon>Conifers II</taxon>
        <taxon>Cupressales</taxon>
        <taxon>Taxaceae</taxon>
        <taxon>Taxus</taxon>
    </lineage>
</organism>
<dbReference type="AlphaFoldDB" id="A0AA38H0Q0"/>
<accession>A0AA38H0Q0</accession>
<evidence type="ECO:0000313" key="3">
    <source>
        <dbReference type="Proteomes" id="UP000824469"/>
    </source>
</evidence>
<comment type="caution">
    <text evidence="2">The sequence shown here is derived from an EMBL/GenBank/DDBJ whole genome shotgun (WGS) entry which is preliminary data.</text>
</comment>
<dbReference type="Proteomes" id="UP000824469">
    <property type="component" value="Unassembled WGS sequence"/>
</dbReference>
<sequence length="168" mass="17039">MEINCAGPSHIVLCPSLALQRPVEINAKGVDLFPGRGKDGGYVGSSGVGSTGARGSDQSASFSSPLVRSEHGLDLLQQAYGGVSMSPGGVFGGSGCGLGDSCAGQGRSKGAKLQSRNRGEPPSFLEAARSGGNGHAKPMAYAKTTPVVSFGEEVLESVDFYQNCGLIC</sequence>
<name>A0AA38H0Q0_TAXCH</name>
<evidence type="ECO:0000313" key="2">
    <source>
        <dbReference type="EMBL" id="KAH9330135.1"/>
    </source>
</evidence>
<feature type="compositionally biased region" description="Gly residues" evidence="1">
    <location>
        <begin position="43"/>
        <end position="52"/>
    </location>
</feature>
<keyword evidence="3" id="KW-1185">Reference proteome</keyword>